<proteinExistence type="predicted"/>
<dbReference type="Proteomes" id="UP000814172">
    <property type="component" value="Unassembled WGS sequence"/>
</dbReference>
<reference evidence="1 2" key="1">
    <citation type="submission" date="2019-11" db="EMBL/GenBank/DDBJ databases">
        <title>Epiphytic Pseudomonas syringae from cherry orchards.</title>
        <authorList>
            <person name="Hulin M.T."/>
        </authorList>
    </citation>
    <scope>NUCLEOTIDE SEQUENCE [LARGE SCALE GENOMIC DNA]</scope>
    <source>
        <strain evidence="1 2">PA-6-9F</strain>
    </source>
</reference>
<comment type="caution">
    <text evidence="1">The sequence shown here is derived from an EMBL/GenBank/DDBJ whole genome shotgun (WGS) entry which is preliminary data.</text>
</comment>
<dbReference type="EMBL" id="WKEW01000178">
    <property type="protein sequence ID" value="MCF5060831.1"/>
    <property type="molecule type" value="Genomic_DNA"/>
</dbReference>
<evidence type="ECO:0000313" key="1">
    <source>
        <dbReference type="EMBL" id="MCF5060831.1"/>
    </source>
</evidence>
<dbReference type="RefSeq" id="WP_133714811.1">
    <property type="nucleotide sequence ID" value="NZ_CAXAPR010000010.1"/>
</dbReference>
<gene>
    <name evidence="1" type="ORF">GIW75_28280</name>
</gene>
<sequence length="71" mass="8298">MKSSAMQDWEALIVRYEPEMDLETYYFGLLDAADELLRSGLVSDTEWRQMARLSANFFIEMIERGQGEDVE</sequence>
<protein>
    <submittedName>
        <fullName evidence="1">Uncharacterized protein</fullName>
    </submittedName>
</protein>
<name>A0AAW5ADT2_9PSED</name>
<evidence type="ECO:0000313" key="2">
    <source>
        <dbReference type="Proteomes" id="UP000814172"/>
    </source>
</evidence>
<dbReference type="GeneID" id="55542867"/>
<accession>A0AAW5ADT2</accession>
<dbReference type="AlphaFoldDB" id="A0AAW5ADT2"/>
<organism evidence="1 2">
    <name type="scientific">Pseudomonas proteolytica</name>
    <dbReference type="NCBI Taxonomy" id="219574"/>
    <lineage>
        <taxon>Bacteria</taxon>
        <taxon>Pseudomonadati</taxon>
        <taxon>Pseudomonadota</taxon>
        <taxon>Gammaproteobacteria</taxon>
        <taxon>Pseudomonadales</taxon>
        <taxon>Pseudomonadaceae</taxon>
        <taxon>Pseudomonas</taxon>
    </lineage>
</organism>
<keyword evidence="2" id="KW-1185">Reference proteome</keyword>